<comment type="caution">
    <text evidence="2">The sequence shown here is derived from an EMBL/GenBank/DDBJ whole genome shotgun (WGS) entry which is preliminary data.</text>
</comment>
<reference evidence="2 3" key="1">
    <citation type="submission" date="2020-10" db="EMBL/GenBank/DDBJ databases">
        <title>Novel species in genus Corynebacterium.</title>
        <authorList>
            <person name="Zhang G."/>
        </authorList>
    </citation>
    <scope>NUCLEOTIDE SEQUENCE [LARGE SCALE GENOMIC DNA]</scope>
    <source>
        <strain evidence="2 3">DSM 45110</strain>
    </source>
</reference>
<keyword evidence="3" id="KW-1185">Reference proteome</keyword>
<accession>A0ABR9ZNB8</accession>
<name>A0ABR9ZNB8_9CORY</name>
<dbReference type="RefSeq" id="WP_194557286.1">
    <property type="nucleotide sequence ID" value="NZ_JADKMY010000004.1"/>
</dbReference>
<evidence type="ECO:0000313" key="2">
    <source>
        <dbReference type="EMBL" id="MBF4554378.1"/>
    </source>
</evidence>
<sequence>MSLPVSSVHGPRDVGTYSNASGWEHSPQGAALAAVNGSIRPILADDKHWEDAASAAFAPTAGRDVFTQARISIVSKDVDKTLLPTAFNGYKFSDYSDEHAAVTVFTSYTDGSKASNEYQMDFTGGDWKIHLPDDGNAGGSVKAVENFPDDMVPLEAK</sequence>
<gene>
    <name evidence="2" type="ORF">IRY30_09880</name>
</gene>
<dbReference type="EMBL" id="JADKMY010000004">
    <property type="protein sequence ID" value="MBF4554378.1"/>
    <property type="molecule type" value="Genomic_DNA"/>
</dbReference>
<dbReference type="InterPro" id="IPR058488">
    <property type="entry name" value="DUF8175"/>
</dbReference>
<feature type="domain" description="DUF8175" evidence="1">
    <location>
        <begin position="1"/>
        <end position="140"/>
    </location>
</feature>
<organism evidence="2 3">
    <name type="scientific">Corynebacterium suicordis DSM 45110</name>
    <dbReference type="NCBI Taxonomy" id="1121369"/>
    <lineage>
        <taxon>Bacteria</taxon>
        <taxon>Bacillati</taxon>
        <taxon>Actinomycetota</taxon>
        <taxon>Actinomycetes</taxon>
        <taxon>Mycobacteriales</taxon>
        <taxon>Corynebacteriaceae</taxon>
        <taxon>Corynebacterium</taxon>
    </lineage>
</organism>
<protein>
    <recommendedName>
        <fullName evidence="1">DUF8175 domain-containing protein</fullName>
    </recommendedName>
</protein>
<dbReference type="Proteomes" id="UP000635902">
    <property type="component" value="Unassembled WGS sequence"/>
</dbReference>
<evidence type="ECO:0000313" key="3">
    <source>
        <dbReference type="Proteomes" id="UP000635902"/>
    </source>
</evidence>
<dbReference type="Pfam" id="PF26526">
    <property type="entry name" value="DUF8175"/>
    <property type="match status" value="1"/>
</dbReference>
<evidence type="ECO:0000259" key="1">
    <source>
        <dbReference type="Pfam" id="PF26526"/>
    </source>
</evidence>
<proteinExistence type="predicted"/>